<protein>
    <submittedName>
        <fullName evidence="1">Uncharacterized protein</fullName>
    </submittedName>
</protein>
<organism evidence="1 2">
    <name type="scientific">Stephania yunnanensis</name>
    <dbReference type="NCBI Taxonomy" id="152371"/>
    <lineage>
        <taxon>Eukaryota</taxon>
        <taxon>Viridiplantae</taxon>
        <taxon>Streptophyta</taxon>
        <taxon>Embryophyta</taxon>
        <taxon>Tracheophyta</taxon>
        <taxon>Spermatophyta</taxon>
        <taxon>Magnoliopsida</taxon>
        <taxon>Ranunculales</taxon>
        <taxon>Menispermaceae</taxon>
        <taxon>Menispermoideae</taxon>
        <taxon>Cissampelideae</taxon>
        <taxon>Stephania</taxon>
    </lineage>
</organism>
<gene>
    <name evidence="1" type="ORF">Syun_027317</name>
</gene>
<comment type="caution">
    <text evidence="1">The sequence shown here is derived from an EMBL/GenBank/DDBJ whole genome shotgun (WGS) entry which is preliminary data.</text>
</comment>
<dbReference type="GO" id="GO:0046785">
    <property type="term" value="P:microtubule polymerization"/>
    <property type="evidence" value="ECO:0007669"/>
    <property type="project" value="InterPro"/>
</dbReference>
<evidence type="ECO:0000313" key="2">
    <source>
        <dbReference type="Proteomes" id="UP001420932"/>
    </source>
</evidence>
<dbReference type="PANTHER" id="PTHR12609">
    <property type="entry name" value="MICROTUBULE ASSOCIATED PROTEIN XMAP215"/>
    <property type="match status" value="1"/>
</dbReference>
<dbReference type="GO" id="GO:0061863">
    <property type="term" value="F:microtubule plus end polymerase"/>
    <property type="evidence" value="ECO:0007669"/>
    <property type="project" value="InterPro"/>
</dbReference>
<name>A0AAP0EFE7_9MAGN</name>
<dbReference type="InterPro" id="IPR045110">
    <property type="entry name" value="XMAP215"/>
</dbReference>
<dbReference type="AlphaFoldDB" id="A0AAP0EFE7"/>
<evidence type="ECO:0000313" key="1">
    <source>
        <dbReference type="EMBL" id="KAK9092406.1"/>
    </source>
</evidence>
<reference evidence="1 2" key="1">
    <citation type="submission" date="2024-01" db="EMBL/GenBank/DDBJ databases">
        <title>Genome assemblies of Stephania.</title>
        <authorList>
            <person name="Yang L."/>
        </authorList>
    </citation>
    <scope>NUCLEOTIDE SEQUENCE [LARGE SCALE GENOMIC DNA]</scope>
    <source>
        <strain evidence="1">YNDBR</strain>
        <tissue evidence="1">Leaf</tissue>
    </source>
</reference>
<dbReference type="Proteomes" id="UP001420932">
    <property type="component" value="Unassembled WGS sequence"/>
</dbReference>
<proteinExistence type="predicted"/>
<dbReference type="GO" id="GO:0007051">
    <property type="term" value="P:spindle organization"/>
    <property type="evidence" value="ECO:0007669"/>
    <property type="project" value="InterPro"/>
</dbReference>
<keyword evidence="2" id="KW-1185">Reference proteome</keyword>
<dbReference type="EMBL" id="JBBNAF010000012">
    <property type="protein sequence ID" value="KAK9092406.1"/>
    <property type="molecule type" value="Genomic_DNA"/>
</dbReference>
<dbReference type="GO" id="GO:0051010">
    <property type="term" value="F:microtubule plus-end binding"/>
    <property type="evidence" value="ECO:0007669"/>
    <property type="project" value="InterPro"/>
</dbReference>
<accession>A0AAP0EFE7</accession>
<dbReference type="GO" id="GO:0030951">
    <property type="term" value="P:establishment or maintenance of microtubule cytoskeleton polarity"/>
    <property type="evidence" value="ECO:0007669"/>
    <property type="project" value="InterPro"/>
</dbReference>
<sequence>MADSNVPIQDKDLDALISFLRVTNVETVGSKCLTGRPKVAEKSQAVFLLWVNESVESTKKVSNRTPSKSGSRIAKSNSDFRDVYLQKHDNRSPNSSDFVKYFREDLHILLLSFDFKKQIDGLNLLLKSLPASAEEIIGLLDILLKWVVLRFCDANTACLLKVVFFTVHFPFPSGYINMVRAMIFLMNIL</sequence>
<dbReference type="InterPro" id="IPR011989">
    <property type="entry name" value="ARM-like"/>
</dbReference>
<dbReference type="Gene3D" id="1.25.10.10">
    <property type="entry name" value="Leucine-rich Repeat Variant"/>
    <property type="match status" value="1"/>
</dbReference>